<dbReference type="Pfam" id="PF03816">
    <property type="entry name" value="LytR_cpsA_psr"/>
    <property type="match status" value="1"/>
</dbReference>
<dbReference type="OrthoDB" id="3759589at2"/>
<sequence length="335" mass="36632">MDDLKLLRDLGVELEHEPPATLRLQRESLSRSRPRRRWAAWWTAGLVAAATAAAVVVPTLIVSDRHTAPAPAAWRSVDMSGTRNVLLIGSDTREGPGNAKYGPQQARSDVGQRSDTIVIVHIPADRGTATAVSIPRDSMVAIPRCGSSPAQRNMINAAYDLGGAACLRKTLESLTGLRIQHTVEVDFTGFKKMVNALGGVEVTLRRPVDDRASKLKLPAGKNHLDGEAALGYVRLRYYGDGSDIARVKRQQQLVQAMLKKARSGLSSPTSLKTFLSSVRDAVTTDLSVESLYALATDLSKTELTFTTVPWEPDTQDRNRLQWKQPEARELFSGLK</sequence>
<dbReference type="NCBIfam" id="TIGR00350">
    <property type="entry name" value="lytR_cpsA_psr"/>
    <property type="match status" value="1"/>
</dbReference>
<name>A0A5C4VXK0_9ACTN</name>
<accession>A0A5C4VXK0</accession>
<dbReference type="AlphaFoldDB" id="A0A5C4VXK0"/>
<dbReference type="InterPro" id="IPR004474">
    <property type="entry name" value="LytR_CpsA_psr"/>
</dbReference>
<keyword evidence="4" id="KW-1185">Reference proteome</keyword>
<protein>
    <submittedName>
        <fullName evidence="3">LytR family transcriptional regulator</fullName>
    </submittedName>
</protein>
<comment type="caution">
    <text evidence="3">The sequence shown here is derived from an EMBL/GenBank/DDBJ whole genome shotgun (WGS) entry which is preliminary data.</text>
</comment>
<dbReference type="Proteomes" id="UP000312512">
    <property type="component" value="Unassembled WGS sequence"/>
</dbReference>
<feature type="domain" description="Cell envelope-related transcriptional attenuator" evidence="2">
    <location>
        <begin position="113"/>
        <end position="262"/>
    </location>
</feature>
<dbReference type="RefSeq" id="WP_139634881.1">
    <property type="nucleotide sequence ID" value="NZ_VDLX02000016.1"/>
</dbReference>
<evidence type="ECO:0000256" key="1">
    <source>
        <dbReference type="ARBA" id="ARBA00006068"/>
    </source>
</evidence>
<evidence type="ECO:0000259" key="2">
    <source>
        <dbReference type="Pfam" id="PF03816"/>
    </source>
</evidence>
<proteinExistence type="inferred from homology"/>
<comment type="similarity">
    <text evidence="1">Belongs to the LytR/CpsA/Psr (LCP) family.</text>
</comment>
<dbReference type="EMBL" id="VDLX02000016">
    <property type="protein sequence ID" value="KAB8190407.1"/>
    <property type="molecule type" value="Genomic_DNA"/>
</dbReference>
<reference evidence="3 4" key="1">
    <citation type="submission" date="2019-10" db="EMBL/GenBank/DDBJ databases">
        <title>Nonomuraea sp. nov., isolated from Phyllanthus amarus.</title>
        <authorList>
            <person name="Klykleung N."/>
            <person name="Tanasupawat S."/>
        </authorList>
    </citation>
    <scope>NUCLEOTIDE SEQUENCE [LARGE SCALE GENOMIC DNA]</scope>
    <source>
        <strain evidence="3 4">PA1-10</strain>
    </source>
</reference>
<dbReference type="InterPro" id="IPR050922">
    <property type="entry name" value="LytR/CpsA/Psr_CW_biosynth"/>
</dbReference>
<gene>
    <name evidence="3" type="ORF">FH608_036265</name>
</gene>
<evidence type="ECO:0000313" key="3">
    <source>
        <dbReference type="EMBL" id="KAB8190407.1"/>
    </source>
</evidence>
<organism evidence="3 4">
    <name type="scientific">Nonomuraea phyllanthi</name>
    <dbReference type="NCBI Taxonomy" id="2219224"/>
    <lineage>
        <taxon>Bacteria</taxon>
        <taxon>Bacillati</taxon>
        <taxon>Actinomycetota</taxon>
        <taxon>Actinomycetes</taxon>
        <taxon>Streptosporangiales</taxon>
        <taxon>Streptosporangiaceae</taxon>
        <taxon>Nonomuraea</taxon>
    </lineage>
</organism>
<dbReference type="PANTHER" id="PTHR33392">
    <property type="entry name" value="POLYISOPRENYL-TEICHOIC ACID--PEPTIDOGLYCAN TEICHOIC ACID TRANSFERASE TAGU"/>
    <property type="match status" value="1"/>
</dbReference>
<evidence type="ECO:0000313" key="4">
    <source>
        <dbReference type="Proteomes" id="UP000312512"/>
    </source>
</evidence>
<dbReference type="Gene3D" id="3.40.630.190">
    <property type="entry name" value="LCP protein"/>
    <property type="match status" value="1"/>
</dbReference>
<dbReference type="PANTHER" id="PTHR33392:SF6">
    <property type="entry name" value="POLYISOPRENYL-TEICHOIC ACID--PEPTIDOGLYCAN TEICHOIC ACID TRANSFERASE TAGU"/>
    <property type="match status" value="1"/>
</dbReference>